<feature type="region of interest" description="Disordered" evidence="1">
    <location>
        <begin position="1"/>
        <end position="25"/>
    </location>
</feature>
<name>A0A1C6SCF0_9ACTN</name>
<dbReference type="STRING" id="145857.GA0070616_3430"/>
<dbReference type="EMBL" id="FMHT01000003">
    <property type="protein sequence ID" value="SCL27078.1"/>
    <property type="molecule type" value="Genomic_DNA"/>
</dbReference>
<evidence type="ECO:0000313" key="2">
    <source>
        <dbReference type="EMBL" id="SCL27078.1"/>
    </source>
</evidence>
<reference evidence="2 3" key="1">
    <citation type="submission" date="2016-06" db="EMBL/GenBank/DDBJ databases">
        <authorList>
            <person name="Kjaerup R.B."/>
            <person name="Dalgaard T.S."/>
            <person name="Juul-Madsen H.R."/>
        </authorList>
    </citation>
    <scope>NUCLEOTIDE SEQUENCE [LARGE SCALE GENOMIC DNA]</scope>
    <source>
        <strain evidence="2 3">DSM 43818</strain>
    </source>
</reference>
<proteinExistence type="predicted"/>
<accession>A0A1C6SCF0</accession>
<protein>
    <submittedName>
        <fullName evidence="2">Uncharacterized protein</fullName>
    </submittedName>
</protein>
<sequence>MPVRGAAGPSRTIRVTCTRDGGGPDHRHRLTAAALRAAAAAAEELTVEMPLDIRLRSRGGTP</sequence>
<dbReference type="Proteomes" id="UP000199699">
    <property type="component" value="Unassembled WGS sequence"/>
</dbReference>
<evidence type="ECO:0000256" key="1">
    <source>
        <dbReference type="SAM" id="MobiDB-lite"/>
    </source>
</evidence>
<gene>
    <name evidence="2" type="ORF">GA0070616_3430</name>
</gene>
<evidence type="ECO:0000313" key="3">
    <source>
        <dbReference type="Proteomes" id="UP000199699"/>
    </source>
</evidence>
<keyword evidence="3" id="KW-1185">Reference proteome</keyword>
<organism evidence="2 3">
    <name type="scientific">Micromonospora nigra</name>
    <dbReference type="NCBI Taxonomy" id="145857"/>
    <lineage>
        <taxon>Bacteria</taxon>
        <taxon>Bacillati</taxon>
        <taxon>Actinomycetota</taxon>
        <taxon>Actinomycetes</taxon>
        <taxon>Micromonosporales</taxon>
        <taxon>Micromonosporaceae</taxon>
        <taxon>Micromonospora</taxon>
    </lineage>
</organism>
<dbReference type="AlphaFoldDB" id="A0A1C6SCF0"/>